<dbReference type="PROSITE" id="PS50097">
    <property type="entry name" value="BTB"/>
    <property type="match status" value="1"/>
</dbReference>
<dbReference type="GO" id="GO:0005829">
    <property type="term" value="C:cytosol"/>
    <property type="evidence" value="ECO:0007669"/>
    <property type="project" value="TreeGrafter"/>
</dbReference>
<evidence type="ECO:0000313" key="2">
    <source>
        <dbReference type="Proteomes" id="UP000887572"/>
    </source>
</evidence>
<accession>A0A914H2L4</accession>
<dbReference type="Proteomes" id="UP000887572">
    <property type="component" value="Unplaced"/>
</dbReference>
<dbReference type="SUPFAM" id="SSF54695">
    <property type="entry name" value="POZ domain"/>
    <property type="match status" value="1"/>
</dbReference>
<keyword evidence="2" id="KW-1185">Reference proteome</keyword>
<dbReference type="Gene3D" id="3.30.710.10">
    <property type="entry name" value="Potassium Channel Kv1.1, Chain A"/>
    <property type="match status" value="1"/>
</dbReference>
<dbReference type="PANTHER" id="PTHR45774">
    <property type="entry name" value="BTB/POZ DOMAIN-CONTAINING"/>
    <property type="match status" value="1"/>
</dbReference>
<dbReference type="InterPro" id="IPR000210">
    <property type="entry name" value="BTB/POZ_dom"/>
</dbReference>
<dbReference type="InterPro" id="IPR011333">
    <property type="entry name" value="SKP1/BTB/POZ_sf"/>
</dbReference>
<name>A0A914H2L4_GLORO</name>
<dbReference type="WBParaSite" id="Gr19_v10_g12660.t1">
    <property type="protein sequence ID" value="Gr19_v10_g12660.t1"/>
    <property type="gene ID" value="Gr19_v10_g12660"/>
</dbReference>
<protein>
    <submittedName>
        <fullName evidence="3">BTB domain-containing protein</fullName>
    </submittedName>
</protein>
<reference evidence="3" key="1">
    <citation type="submission" date="2022-11" db="UniProtKB">
        <authorList>
            <consortium name="WormBaseParasite"/>
        </authorList>
    </citation>
    <scope>IDENTIFICATION</scope>
</reference>
<dbReference type="AlphaFoldDB" id="A0A914H2L4"/>
<dbReference type="Pfam" id="PF00651">
    <property type="entry name" value="BTB"/>
    <property type="match status" value="1"/>
</dbReference>
<proteinExistence type="predicted"/>
<dbReference type="GO" id="GO:0022008">
    <property type="term" value="P:neurogenesis"/>
    <property type="evidence" value="ECO:0007669"/>
    <property type="project" value="TreeGrafter"/>
</dbReference>
<organism evidence="2 3">
    <name type="scientific">Globodera rostochiensis</name>
    <name type="common">Golden nematode worm</name>
    <name type="synonym">Heterodera rostochiensis</name>
    <dbReference type="NCBI Taxonomy" id="31243"/>
    <lineage>
        <taxon>Eukaryota</taxon>
        <taxon>Metazoa</taxon>
        <taxon>Ecdysozoa</taxon>
        <taxon>Nematoda</taxon>
        <taxon>Chromadorea</taxon>
        <taxon>Rhabditida</taxon>
        <taxon>Tylenchina</taxon>
        <taxon>Tylenchomorpha</taxon>
        <taxon>Tylenchoidea</taxon>
        <taxon>Heteroderidae</taxon>
        <taxon>Heteroderinae</taxon>
        <taxon>Globodera</taxon>
    </lineage>
</organism>
<evidence type="ECO:0000313" key="3">
    <source>
        <dbReference type="WBParaSite" id="Gr19_v10_g12660.t1"/>
    </source>
</evidence>
<feature type="domain" description="BTB" evidence="1">
    <location>
        <begin position="21"/>
        <end position="105"/>
    </location>
</feature>
<dbReference type="GO" id="GO:0000932">
    <property type="term" value="C:P-body"/>
    <property type="evidence" value="ECO:0007669"/>
    <property type="project" value="TreeGrafter"/>
</dbReference>
<evidence type="ECO:0000259" key="1">
    <source>
        <dbReference type="PROSITE" id="PS50097"/>
    </source>
</evidence>
<sequence>MPKPNSSLGRMEHMLSTGDDADVHFLVGGGEEKELLPAHKLILKAASDVFRAMFRFDAENAKSAAAGTVTDPVEVPDVEIGGVQDNAQLHLCGRFEWTGRGQCNRCALCG</sequence>
<dbReference type="PANTHER" id="PTHR45774:SF3">
    <property type="entry name" value="BTB (POZ) DOMAIN-CONTAINING 2B-RELATED"/>
    <property type="match status" value="1"/>
</dbReference>